<gene>
    <name evidence="6" type="ORF">GPZ80_29165</name>
</gene>
<dbReference type="Proteomes" id="UP000734823">
    <property type="component" value="Unassembled WGS sequence"/>
</dbReference>
<evidence type="ECO:0000313" key="6">
    <source>
        <dbReference type="EMBL" id="MBC6451237.1"/>
    </source>
</evidence>
<dbReference type="PANTHER" id="PTHR30346">
    <property type="entry name" value="TRANSCRIPTIONAL DUAL REGULATOR HCAR-RELATED"/>
    <property type="match status" value="1"/>
</dbReference>
<reference evidence="6 7" key="1">
    <citation type="submission" date="2020-06" db="EMBL/GenBank/DDBJ databases">
        <title>Actinokineospora xiongansis sp. nov., isolated from soil of Baiyangdian.</title>
        <authorList>
            <person name="Zhang X."/>
        </authorList>
    </citation>
    <scope>NUCLEOTIDE SEQUENCE [LARGE SCALE GENOMIC DNA]</scope>
    <source>
        <strain evidence="6 7">HBU206404</strain>
    </source>
</reference>
<feature type="domain" description="HTH lysR-type" evidence="5">
    <location>
        <begin position="3"/>
        <end position="60"/>
    </location>
</feature>
<dbReference type="RefSeq" id="WP_187224316.1">
    <property type="nucleotide sequence ID" value="NZ_JABVED010000026.1"/>
</dbReference>
<dbReference type="EMBL" id="JABVED010000026">
    <property type="protein sequence ID" value="MBC6451237.1"/>
    <property type="molecule type" value="Genomic_DNA"/>
</dbReference>
<comment type="similarity">
    <text evidence="1">Belongs to the LysR transcriptional regulatory family.</text>
</comment>
<keyword evidence="2" id="KW-0805">Transcription regulation</keyword>
<evidence type="ECO:0000313" key="7">
    <source>
        <dbReference type="Proteomes" id="UP000734823"/>
    </source>
</evidence>
<dbReference type="SUPFAM" id="SSF46785">
    <property type="entry name" value="Winged helix' DNA-binding domain"/>
    <property type="match status" value="1"/>
</dbReference>
<comment type="caution">
    <text evidence="6">The sequence shown here is derived from an EMBL/GenBank/DDBJ whole genome shotgun (WGS) entry which is preliminary data.</text>
</comment>
<protein>
    <submittedName>
        <fullName evidence="6">LysR family transcriptional regulator</fullName>
    </submittedName>
</protein>
<evidence type="ECO:0000259" key="5">
    <source>
        <dbReference type="PROSITE" id="PS50931"/>
    </source>
</evidence>
<evidence type="ECO:0000256" key="1">
    <source>
        <dbReference type="ARBA" id="ARBA00009437"/>
    </source>
</evidence>
<dbReference type="InterPro" id="IPR036388">
    <property type="entry name" value="WH-like_DNA-bd_sf"/>
</dbReference>
<evidence type="ECO:0000256" key="3">
    <source>
        <dbReference type="ARBA" id="ARBA00023125"/>
    </source>
</evidence>
<dbReference type="PANTHER" id="PTHR30346:SF30">
    <property type="entry name" value="SMALL NEUTRAL PROTEASE REGULATORY PROTEIN"/>
    <property type="match status" value="1"/>
</dbReference>
<proteinExistence type="inferred from homology"/>
<dbReference type="Pfam" id="PF00126">
    <property type="entry name" value="HTH_1"/>
    <property type="match status" value="1"/>
</dbReference>
<evidence type="ECO:0000256" key="2">
    <source>
        <dbReference type="ARBA" id="ARBA00023015"/>
    </source>
</evidence>
<dbReference type="PROSITE" id="PS50931">
    <property type="entry name" value="HTH_LYSR"/>
    <property type="match status" value="1"/>
</dbReference>
<keyword evidence="3" id="KW-0238">DNA-binding</keyword>
<accession>A0ABR7LG17</accession>
<dbReference type="InterPro" id="IPR036390">
    <property type="entry name" value="WH_DNA-bd_sf"/>
</dbReference>
<keyword evidence="4" id="KW-0804">Transcription</keyword>
<sequence length="90" mass="9969">MRLEMRHLVIVLTTADLGTLRQAAPALGMSQIALKAQLRRIEQALGGNLFRHDNNAMELTDLGRTFVCGARNVITRFDALRARVADSAKH</sequence>
<name>A0ABR7LG17_9PSEU</name>
<keyword evidence="7" id="KW-1185">Reference proteome</keyword>
<evidence type="ECO:0000256" key="4">
    <source>
        <dbReference type="ARBA" id="ARBA00023163"/>
    </source>
</evidence>
<organism evidence="6 7">
    <name type="scientific">Actinokineospora xionganensis</name>
    <dbReference type="NCBI Taxonomy" id="2684470"/>
    <lineage>
        <taxon>Bacteria</taxon>
        <taxon>Bacillati</taxon>
        <taxon>Actinomycetota</taxon>
        <taxon>Actinomycetes</taxon>
        <taxon>Pseudonocardiales</taxon>
        <taxon>Pseudonocardiaceae</taxon>
        <taxon>Actinokineospora</taxon>
    </lineage>
</organism>
<dbReference type="Gene3D" id="1.10.10.10">
    <property type="entry name" value="Winged helix-like DNA-binding domain superfamily/Winged helix DNA-binding domain"/>
    <property type="match status" value="1"/>
</dbReference>
<dbReference type="InterPro" id="IPR000847">
    <property type="entry name" value="LysR_HTH_N"/>
</dbReference>